<dbReference type="SUPFAM" id="SSF48008">
    <property type="entry name" value="GntR ligand-binding domain-like"/>
    <property type="match status" value="1"/>
</dbReference>
<dbReference type="SMART" id="SM00345">
    <property type="entry name" value="HTH_GNTR"/>
    <property type="match status" value="1"/>
</dbReference>
<dbReference type="Gene3D" id="1.20.120.530">
    <property type="entry name" value="GntR ligand-binding domain-like"/>
    <property type="match status" value="1"/>
</dbReference>
<dbReference type="SUPFAM" id="SSF46785">
    <property type="entry name" value="Winged helix' DNA-binding domain"/>
    <property type="match status" value="1"/>
</dbReference>
<evidence type="ECO:0000256" key="3">
    <source>
        <dbReference type="ARBA" id="ARBA00023163"/>
    </source>
</evidence>
<dbReference type="InterPro" id="IPR036388">
    <property type="entry name" value="WH-like_DNA-bd_sf"/>
</dbReference>
<gene>
    <name evidence="5" type="ORF">GJW-30_1_00680</name>
</gene>
<sequence length="241" mass="26615">MTLTDEARGHQAISRRGLADQIYDVLLGRIIEQHYGPGAKLNIDALARELGVSSSPVREALAKLAAVKLAVANSYVGYSIAPVPDNAWFEEAWRFRSLMEPWAAGEAAIHRPADEIARMHASMDSLRELLTDAPRVSRPSGIPAENYAIFKTDVMFHRAVLHASRNRVMIRSFEEMNVHLQFARLAREMPERVVRVTIAEHEAVVDAIERGDSEAAKAAMANHLLQSRMRVGTALEGGSLA</sequence>
<feature type="domain" description="HTH gntR-type" evidence="4">
    <location>
        <begin position="16"/>
        <end position="83"/>
    </location>
</feature>
<proteinExistence type="predicted"/>
<dbReference type="PROSITE" id="PS50949">
    <property type="entry name" value="HTH_GNTR"/>
    <property type="match status" value="1"/>
</dbReference>
<keyword evidence="2" id="KW-0238">DNA-binding</keyword>
<dbReference type="AlphaFoldDB" id="A0A0S3PQG1"/>
<keyword evidence="3" id="KW-0804">Transcription</keyword>
<dbReference type="InterPro" id="IPR000524">
    <property type="entry name" value="Tscrpt_reg_HTH_GntR"/>
</dbReference>
<dbReference type="InterPro" id="IPR011711">
    <property type="entry name" value="GntR_C"/>
</dbReference>
<keyword evidence="6" id="KW-1185">Reference proteome</keyword>
<dbReference type="Pfam" id="PF07729">
    <property type="entry name" value="FCD"/>
    <property type="match status" value="1"/>
</dbReference>
<name>A0A0S3PQG1_9BRAD</name>
<dbReference type="RefSeq" id="WP_096351650.1">
    <property type="nucleotide sequence ID" value="NZ_AP014946.1"/>
</dbReference>
<dbReference type="InterPro" id="IPR036390">
    <property type="entry name" value="WH_DNA-bd_sf"/>
</dbReference>
<dbReference type="KEGG" id="vgo:GJW-30_1_00680"/>
<dbReference type="PANTHER" id="PTHR43537">
    <property type="entry name" value="TRANSCRIPTIONAL REGULATOR, GNTR FAMILY"/>
    <property type="match status" value="1"/>
</dbReference>
<evidence type="ECO:0000259" key="4">
    <source>
        <dbReference type="PROSITE" id="PS50949"/>
    </source>
</evidence>
<evidence type="ECO:0000256" key="1">
    <source>
        <dbReference type="ARBA" id="ARBA00023015"/>
    </source>
</evidence>
<dbReference type="GO" id="GO:0003677">
    <property type="term" value="F:DNA binding"/>
    <property type="evidence" value="ECO:0007669"/>
    <property type="project" value="UniProtKB-KW"/>
</dbReference>
<dbReference type="GO" id="GO:0003700">
    <property type="term" value="F:DNA-binding transcription factor activity"/>
    <property type="evidence" value="ECO:0007669"/>
    <property type="project" value="InterPro"/>
</dbReference>
<dbReference type="InterPro" id="IPR008920">
    <property type="entry name" value="TF_FadR/GntR_C"/>
</dbReference>
<dbReference type="Proteomes" id="UP000236884">
    <property type="component" value="Chromosome"/>
</dbReference>
<dbReference type="PANTHER" id="PTHR43537:SF24">
    <property type="entry name" value="GLUCONATE OPERON TRANSCRIPTIONAL REPRESSOR"/>
    <property type="match status" value="1"/>
</dbReference>
<reference evidence="5 6" key="1">
    <citation type="submission" date="2015-08" db="EMBL/GenBank/DDBJ databases">
        <title>Investigation of the bacterial diversity of lava forest soil.</title>
        <authorList>
            <person name="Lee J.S."/>
        </authorList>
    </citation>
    <scope>NUCLEOTIDE SEQUENCE [LARGE SCALE GENOMIC DNA]</scope>
    <source>
        <strain evidence="5 6">GJW-30</strain>
    </source>
</reference>
<protein>
    <submittedName>
        <fullName evidence="5">Transcriptional regulator NanR</fullName>
    </submittedName>
</protein>
<organism evidence="5 6">
    <name type="scientific">Variibacter gotjawalensis</name>
    <dbReference type="NCBI Taxonomy" id="1333996"/>
    <lineage>
        <taxon>Bacteria</taxon>
        <taxon>Pseudomonadati</taxon>
        <taxon>Pseudomonadota</taxon>
        <taxon>Alphaproteobacteria</taxon>
        <taxon>Hyphomicrobiales</taxon>
        <taxon>Nitrobacteraceae</taxon>
        <taxon>Variibacter</taxon>
    </lineage>
</organism>
<keyword evidence="1" id="KW-0805">Transcription regulation</keyword>
<evidence type="ECO:0000256" key="2">
    <source>
        <dbReference type="ARBA" id="ARBA00023125"/>
    </source>
</evidence>
<accession>A0A0S3PQG1</accession>
<evidence type="ECO:0000313" key="5">
    <source>
        <dbReference type="EMBL" id="BAT58159.1"/>
    </source>
</evidence>
<dbReference type="EMBL" id="AP014946">
    <property type="protein sequence ID" value="BAT58159.1"/>
    <property type="molecule type" value="Genomic_DNA"/>
</dbReference>
<evidence type="ECO:0000313" key="6">
    <source>
        <dbReference type="Proteomes" id="UP000236884"/>
    </source>
</evidence>
<dbReference type="OrthoDB" id="9789310at2"/>
<dbReference type="Pfam" id="PF00392">
    <property type="entry name" value="GntR"/>
    <property type="match status" value="1"/>
</dbReference>
<dbReference type="Gene3D" id="1.10.10.10">
    <property type="entry name" value="Winged helix-like DNA-binding domain superfamily/Winged helix DNA-binding domain"/>
    <property type="match status" value="1"/>
</dbReference>
<dbReference type="SMART" id="SM00895">
    <property type="entry name" value="FCD"/>
    <property type="match status" value="1"/>
</dbReference>